<comment type="subcellular location">
    <subcellularLocation>
        <location evidence="1">Membrane</location>
        <topology evidence="1">Multi-pass membrane protein</topology>
    </subcellularLocation>
</comment>
<dbReference type="PANTHER" id="PTHR28668">
    <property type="entry name" value="TRANSMEMBRANE PROTEIN 234"/>
    <property type="match status" value="1"/>
</dbReference>
<feature type="transmembrane region" description="Helical" evidence="5">
    <location>
        <begin position="34"/>
        <end position="51"/>
    </location>
</feature>
<dbReference type="InterPro" id="IPR018908">
    <property type="entry name" value="TMEM234"/>
</dbReference>
<dbReference type="AlphaFoldDB" id="A0A061S931"/>
<evidence type="ECO:0000256" key="3">
    <source>
        <dbReference type="ARBA" id="ARBA00022989"/>
    </source>
</evidence>
<feature type="non-terminal residue" evidence="6">
    <location>
        <position position="1"/>
    </location>
</feature>
<evidence type="ECO:0000256" key="1">
    <source>
        <dbReference type="ARBA" id="ARBA00004141"/>
    </source>
</evidence>
<name>A0A061S931_9CHLO</name>
<gene>
    <name evidence="6" type="ORF">TSPGSL018_9554</name>
</gene>
<dbReference type="GO" id="GO:0016020">
    <property type="term" value="C:membrane"/>
    <property type="evidence" value="ECO:0007669"/>
    <property type="project" value="UniProtKB-SubCell"/>
</dbReference>
<evidence type="ECO:0000256" key="5">
    <source>
        <dbReference type="SAM" id="Phobius"/>
    </source>
</evidence>
<reference evidence="6" key="1">
    <citation type="submission" date="2014-05" db="EMBL/GenBank/DDBJ databases">
        <title>The transcriptome of the halophilic microalga Tetraselmis sp. GSL018 isolated from the Great Salt Lake, Utah.</title>
        <authorList>
            <person name="Jinkerson R.E."/>
            <person name="D'Adamo S."/>
            <person name="Posewitz M.C."/>
        </authorList>
    </citation>
    <scope>NUCLEOTIDE SEQUENCE</scope>
    <source>
        <strain evidence="6">GSL018</strain>
    </source>
</reference>
<sequence>SVLWFTSVGIVWGSTNALIARGSKRAAAVERNPSIVSFWTALIVTPSFWIPQLINWTASIAFFMGLGNSNLSVGSLVANATCLSVNAVIDFVQGHSNRPLLLLSGIALVACGSYLIAF</sequence>
<dbReference type="Pfam" id="PF10639">
    <property type="entry name" value="TMEM234"/>
    <property type="match status" value="1"/>
</dbReference>
<organism evidence="6">
    <name type="scientific">Tetraselmis sp. GSL018</name>
    <dbReference type="NCBI Taxonomy" id="582737"/>
    <lineage>
        <taxon>Eukaryota</taxon>
        <taxon>Viridiplantae</taxon>
        <taxon>Chlorophyta</taxon>
        <taxon>core chlorophytes</taxon>
        <taxon>Chlorodendrophyceae</taxon>
        <taxon>Chlorodendrales</taxon>
        <taxon>Chlorodendraceae</taxon>
        <taxon>Tetraselmis</taxon>
    </lineage>
</organism>
<evidence type="ECO:0000256" key="2">
    <source>
        <dbReference type="ARBA" id="ARBA00022692"/>
    </source>
</evidence>
<keyword evidence="3 5" id="KW-1133">Transmembrane helix</keyword>
<evidence type="ECO:0000256" key="4">
    <source>
        <dbReference type="ARBA" id="ARBA00023136"/>
    </source>
</evidence>
<feature type="transmembrane region" description="Helical" evidence="5">
    <location>
        <begin position="71"/>
        <end position="92"/>
    </location>
</feature>
<protein>
    <submittedName>
        <fullName evidence="6">Uncharacterized protein</fullName>
    </submittedName>
</protein>
<keyword evidence="4 5" id="KW-0472">Membrane</keyword>
<dbReference type="EMBL" id="GBEZ01004466">
    <property type="protein sequence ID" value="JAC80753.1"/>
    <property type="molecule type" value="Transcribed_RNA"/>
</dbReference>
<evidence type="ECO:0000313" key="6">
    <source>
        <dbReference type="EMBL" id="JAC80753.1"/>
    </source>
</evidence>
<dbReference type="PANTHER" id="PTHR28668:SF1">
    <property type="entry name" value="TRANSMEMBRANE PROTEIN 234"/>
    <property type="match status" value="1"/>
</dbReference>
<accession>A0A061S931</accession>
<proteinExistence type="predicted"/>
<feature type="transmembrane region" description="Helical" evidence="5">
    <location>
        <begin position="99"/>
        <end position="117"/>
    </location>
</feature>
<keyword evidence="2 5" id="KW-0812">Transmembrane</keyword>